<dbReference type="EMBL" id="QASO01000039">
    <property type="protein sequence ID" value="PTU79707.1"/>
    <property type="molecule type" value="Genomic_DNA"/>
</dbReference>
<name>A0A2T5PPP0_ECTOL</name>
<dbReference type="Proteomes" id="UP000244052">
    <property type="component" value="Unassembled WGS sequence"/>
</dbReference>
<organism evidence="1 2">
    <name type="scientific">Ectopseudomonas oleovorans</name>
    <name type="common">Pseudomonas oleovorans</name>
    <dbReference type="NCBI Taxonomy" id="301"/>
    <lineage>
        <taxon>Bacteria</taxon>
        <taxon>Pseudomonadati</taxon>
        <taxon>Pseudomonadota</taxon>
        <taxon>Gammaproteobacteria</taxon>
        <taxon>Pseudomonadales</taxon>
        <taxon>Pseudomonadaceae</taxon>
        <taxon>Ectopseudomonas</taxon>
    </lineage>
</organism>
<dbReference type="AlphaFoldDB" id="A0A2T5PPP0"/>
<keyword evidence="2" id="KW-1185">Reference proteome</keyword>
<proteinExistence type="predicted"/>
<comment type="caution">
    <text evidence="1">The sequence shown here is derived from an EMBL/GenBank/DDBJ whole genome shotgun (WGS) entry which is preliminary data.</text>
</comment>
<dbReference type="RefSeq" id="WP_208630390.1">
    <property type="nucleotide sequence ID" value="NZ_QASO01000039.1"/>
</dbReference>
<evidence type="ECO:0000313" key="1">
    <source>
        <dbReference type="EMBL" id="PTU79707.1"/>
    </source>
</evidence>
<reference evidence="1 2" key="1">
    <citation type="submission" date="2018-04" db="EMBL/GenBank/DDBJ databases">
        <title>Pseudomonas sp. nov., isolated from mangrove soil.</title>
        <authorList>
            <person name="Chen C."/>
        </authorList>
    </citation>
    <scope>NUCLEOTIDE SEQUENCE [LARGE SCALE GENOMIC DNA]</scope>
    <source>
        <strain evidence="1 2">JCM 14246</strain>
    </source>
</reference>
<feature type="non-terminal residue" evidence="1">
    <location>
        <position position="118"/>
    </location>
</feature>
<dbReference type="InterPro" id="IPR028229">
    <property type="entry name" value="Integrase_rpt"/>
</dbReference>
<sequence length="118" mass="13940">MPTKKNFYTYAEAQVAAQALGIKKHSDYKKRYREDLRLPSNPSQFYVDAGWIDWYDFLGNERPDFYTTYAEAQAAARALGVKRQPEYTKRYREDPRLPSSPDEFYADAGWIDWYDFLG</sequence>
<gene>
    <name evidence="1" type="ORF">DBO86_07275</name>
</gene>
<accession>A0A2T5PPP0</accession>
<dbReference type="Pfam" id="PF14882">
    <property type="entry name" value="INT_rpt"/>
    <property type="match status" value="2"/>
</dbReference>
<evidence type="ECO:0000313" key="2">
    <source>
        <dbReference type="Proteomes" id="UP000244052"/>
    </source>
</evidence>
<protein>
    <submittedName>
        <fullName evidence="1">Integrase</fullName>
    </submittedName>
</protein>